<dbReference type="EMBL" id="LKCN02000001">
    <property type="protein sequence ID" value="RCI15776.1"/>
    <property type="molecule type" value="Genomic_DNA"/>
</dbReference>
<evidence type="ECO:0000313" key="6">
    <source>
        <dbReference type="Proteomes" id="UP000253664"/>
    </source>
</evidence>
<gene>
    <name evidence="5" type="ORF">L249_2977</name>
</gene>
<evidence type="ECO:0000256" key="2">
    <source>
        <dbReference type="ARBA" id="ARBA00023002"/>
    </source>
</evidence>
<keyword evidence="1" id="KW-0479">Metal-binding</keyword>
<dbReference type="GO" id="GO:0046872">
    <property type="term" value="F:metal ion binding"/>
    <property type="evidence" value="ECO:0007669"/>
    <property type="project" value="UniProtKB-KW"/>
</dbReference>
<dbReference type="PANTHER" id="PTHR11474">
    <property type="entry name" value="TYROSINASE FAMILY MEMBER"/>
    <property type="match status" value="1"/>
</dbReference>
<organism evidence="5 6">
    <name type="scientific">Ophiocordyceps polyrhachis-furcata BCC 54312</name>
    <dbReference type="NCBI Taxonomy" id="1330021"/>
    <lineage>
        <taxon>Eukaryota</taxon>
        <taxon>Fungi</taxon>
        <taxon>Dikarya</taxon>
        <taxon>Ascomycota</taxon>
        <taxon>Pezizomycotina</taxon>
        <taxon>Sordariomycetes</taxon>
        <taxon>Hypocreomycetidae</taxon>
        <taxon>Hypocreales</taxon>
        <taxon>Ophiocordycipitaceae</taxon>
        <taxon>Ophiocordyceps</taxon>
    </lineage>
</organism>
<evidence type="ECO:0000313" key="5">
    <source>
        <dbReference type="EMBL" id="RCI15776.1"/>
    </source>
</evidence>
<dbReference type="PANTHER" id="PTHR11474:SF125">
    <property type="entry name" value="N-ACETYL-6-HYDROXYTRYPTOPHAN OXIDASE IVOB-RELATED"/>
    <property type="match status" value="1"/>
</dbReference>
<dbReference type="Proteomes" id="UP000253664">
    <property type="component" value="Unassembled WGS sequence"/>
</dbReference>
<dbReference type="PROSITE" id="PS00498">
    <property type="entry name" value="TYROSINASE_2"/>
    <property type="match status" value="1"/>
</dbReference>
<dbReference type="PRINTS" id="PR00092">
    <property type="entry name" value="TYROSINASE"/>
</dbReference>
<dbReference type="InterPro" id="IPR008922">
    <property type="entry name" value="Di-copper_centre_dom_sf"/>
</dbReference>
<evidence type="ECO:0000256" key="3">
    <source>
        <dbReference type="SAM" id="SignalP"/>
    </source>
</evidence>
<feature type="signal peptide" evidence="3">
    <location>
        <begin position="1"/>
        <end position="18"/>
    </location>
</feature>
<feature type="domain" description="Tyrosinase copper-binding" evidence="4">
    <location>
        <begin position="313"/>
        <end position="324"/>
    </location>
</feature>
<reference evidence="5 6" key="1">
    <citation type="journal article" date="2015" name="BMC Genomics">
        <title>Insights from the genome of Ophiocordyceps polyrhachis-furcata to pathogenicity and host specificity in insect fungi.</title>
        <authorList>
            <person name="Wichadakul D."/>
            <person name="Kobmoo N."/>
            <person name="Ingsriswang S."/>
            <person name="Tangphatsornruang S."/>
            <person name="Chantasingh D."/>
            <person name="Luangsa-ard J.J."/>
            <person name="Eurwilaichitr L."/>
        </authorList>
    </citation>
    <scope>NUCLEOTIDE SEQUENCE [LARGE SCALE GENOMIC DNA]</scope>
    <source>
        <strain evidence="5 6">BCC 54312</strain>
    </source>
</reference>
<keyword evidence="2" id="KW-0560">Oxidoreductase</keyword>
<dbReference type="GO" id="GO:0016491">
    <property type="term" value="F:oxidoreductase activity"/>
    <property type="evidence" value="ECO:0007669"/>
    <property type="project" value="UniProtKB-KW"/>
</dbReference>
<dbReference type="InterPro" id="IPR002227">
    <property type="entry name" value="Tyrosinase_Cu-bd"/>
</dbReference>
<dbReference type="Pfam" id="PF00264">
    <property type="entry name" value="Tyrosinase"/>
    <property type="match status" value="1"/>
</dbReference>
<sequence length="390" mass="42915">MKISLVVLSAAVVADGLAAGYRGQRGRRGGGGGGGGQADEAAAQLMRRISHQYTRRVVASLPGRTCTRENIVVRREWDSLSRHERHDYLRAVKCLIAKPSRAGNGTLARNRFEDFVMTHVDKTFSIHFSGLLLPWHRYFLWLYEQALRLECGYQGYQPYFDWSKYVADPESSSVFDGSDVSFSGDGEYIPHGTVHAVIAGGPPPVEYVDRLPGSGGGCVVGGPFEDLTVHIGVTNQGASSPVRIFSTPRCLSRDLNVDILSMKNSYRNVTDLILDSPDIDTFRPRVDAPTGVHGGGHGFIGGENLNQFVSLNDPVFYLHHAMLDRVWAIWQSRDVETRQYALNGTLTWKNYPPSADATVQDIMEVGILGSDAQIGDVMSTTEGPLCYVYE</sequence>
<keyword evidence="3" id="KW-0732">Signal</keyword>
<proteinExistence type="predicted"/>
<dbReference type="OrthoDB" id="6132182at2759"/>
<evidence type="ECO:0000259" key="4">
    <source>
        <dbReference type="PROSITE" id="PS00498"/>
    </source>
</evidence>
<dbReference type="STRING" id="1330021.A0A367LMW1"/>
<dbReference type="Gene3D" id="1.10.1280.10">
    <property type="entry name" value="Di-copper center containing domain from catechol oxidase"/>
    <property type="match status" value="1"/>
</dbReference>
<accession>A0A367LMW1</accession>
<dbReference type="InterPro" id="IPR050316">
    <property type="entry name" value="Tyrosinase/Hemocyanin"/>
</dbReference>
<evidence type="ECO:0000256" key="1">
    <source>
        <dbReference type="ARBA" id="ARBA00022723"/>
    </source>
</evidence>
<protein>
    <recommendedName>
        <fullName evidence="4">Tyrosinase copper-binding domain-containing protein</fullName>
    </recommendedName>
</protein>
<dbReference type="SUPFAM" id="SSF48056">
    <property type="entry name" value="Di-copper centre-containing domain"/>
    <property type="match status" value="1"/>
</dbReference>
<dbReference type="AlphaFoldDB" id="A0A367LMW1"/>
<keyword evidence="6" id="KW-1185">Reference proteome</keyword>
<name>A0A367LMW1_9HYPO</name>
<feature type="chain" id="PRO_5016817675" description="Tyrosinase copper-binding domain-containing protein" evidence="3">
    <location>
        <begin position="19"/>
        <end position="390"/>
    </location>
</feature>
<comment type="caution">
    <text evidence="5">The sequence shown here is derived from an EMBL/GenBank/DDBJ whole genome shotgun (WGS) entry which is preliminary data.</text>
</comment>